<gene>
    <name evidence="2" type="ORF">GCM10011387_20630</name>
</gene>
<evidence type="ECO:0000313" key="3">
    <source>
        <dbReference type="Proteomes" id="UP000651668"/>
    </source>
</evidence>
<reference evidence="2" key="2">
    <citation type="submission" date="2020-09" db="EMBL/GenBank/DDBJ databases">
        <authorList>
            <person name="Sun Q."/>
            <person name="Zhou Y."/>
        </authorList>
    </citation>
    <scope>NUCLEOTIDE SEQUENCE</scope>
    <source>
        <strain evidence="2">CGMCC 1.15343</strain>
    </source>
</reference>
<proteinExistence type="predicted"/>
<sequence>MYSKEQASSIKQAFWTAFGQYMTLQPTAEGGKVNWINYKTGIKHLYFRMNADQRSARIAIEIAHPDTGIQALMFEQFEAYRQILHAQLDEEWTWSLHTQDDYGKTISTISKTIGDVSIFKQEDWPTLITFFKPRIMALDEFWSDAKYGFEVFR</sequence>
<evidence type="ECO:0000259" key="1">
    <source>
        <dbReference type="Pfam" id="PF14088"/>
    </source>
</evidence>
<reference evidence="2" key="1">
    <citation type="journal article" date="2014" name="Int. J. Syst. Evol. Microbiol.">
        <title>Complete genome sequence of Corynebacterium casei LMG S-19264T (=DSM 44701T), isolated from a smear-ripened cheese.</title>
        <authorList>
            <consortium name="US DOE Joint Genome Institute (JGI-PGF)"/>
            <person name="Walter F."/>
            <person name="Albersmeier A."/>
            <person name="Kalinowski J."/>
            <person name="Ruckert C."/>
        </authorList>
    </citation>
    <scope>NUCLEOTIDE SEQUENCE</scope>
    <source>
        <strain evidence="2">CGMCC 1.15343</strain>
    </source>
</reference>
<dbReference type="Pfam" id="PF14088">
    <property type="entry name" value="DUF4268"/>
    <property type="match status" value="1"/>
</dbReference>
<accession>A0A916UCR3</accession>
<protein>
    <recommendedName>
        <fullName evidence="1">DUF4268 domain-containing protein</fullName>
    </recommendedName>
</protein>
<name>A0A916UCR3_9SPHI</name>
<comment type="caution">
    <text evidence="2">The sequence shown here is derived from an EMBL/GenBank/DDBJ whole genome shotgun (WGS) entry which is preliminary data.</text>
</comment>
<organism evidence="2 3">
    <name type="scientific">Pedobacter quisquiliarum</name>
    <dbReference type="NCBI Taxonomy" id="1834438"/>
    <lineage>
        <taxon>Bacteria</taxon>
        <taxon>Pseudomonadati</taxon>
        <taxon>Bacteroidota</taxon>
        <taxon>Sphingobacteriia</taxon>
        <taxon>Sphingobacteriales</taxon>
        <taxon>Sphingobacteriaceae</taxon>
        <taxon>Pedobacter</taxon>
    </lineage>
</organism>
<dbReference type="AlphaFoldDB" id="A0A916UCR3"/>
<dbReference type="RefSeq" id="WP_188626816.1">
    <property type="nucleotide sequence ID" value="NZ_BMIL01000006.1"/>
</dbReference>
<dbReference type="InterPro" id="IPR025364">
    <property type="entry name" value="DUF4268"/>
</dbReference>
<dbReference type="EMBL" id="BMIL01000006">
    <property type="protein sequence ID" value="GGC67091.1"/>
    <property type="molecule type" value="Genomic_DNA"/>
</dbReference>
<keyword evidence="3" id="KW-1185">Reference proteome</keyword>
<feature type="domain" description="DUF4268" evidence="1">
    <location>
        <begin position="10"/>
        <end position="145"/>
    </location>
</feature>
<evidence type="ECO:0000313" key="2">
    <source>
        <dbReference type="EMBL" id="GGC67091.1"/>
    </source>
</evidence>
<dbReference type="Proteomes" id="UP000651668">
    <property type="component" value="Unassembled WGS sequence"/>
</dbReference>